<organism evidence="3 6">
    <name type="scientific">Adineta steineri</name>
    <dbReference type="NCBI Taxonomy" id="433720"/>
    <lineage>
        <taxon>Eukaryota</taxon>
        <taxon>Metazoa</taxon>
        <taxon>Spiralia</taxon>
        <taxon>Gnathifera</taxon>
        <taxon>Rotifera</taxon>
        <taxon>Eurotatoria</taxon>
        <taxon>Bdelloidea</taxon>
        <taxon>Adinetida</taxon>
        <taxon>Adinetidae</taxon>
        <taxon>Adineta</taxon>
    </lineage>
</organism>
<dbReference type="Gene3D" id="1.10.238.10">
    <property type="entry name" value="EF-hand"/>
    <property type="match status" value="1"/>
</dbReference>
<dbReference type="OrthoDB" id="10070716at2759"/>
<keyword evidence="1" id="KW-0106">Calcium</keyword>
<evidence type="ECO:0000259" key="2">
    <source>
        <dbReference type="PROSITE" id="PS50222"/>
    </source>
</evidence>
<accession>A0A814T1L3</accession>
<dbReference type="InterPro" id="IPR002048">
    <property type="entry name" value="EF_hand_dom"/>
</dbReference>
<reference evidence="3" key="1">
    <citation type="submission" date="2021-02" db="EMBL/GenBank/DDBJ databases">
        <authorList>
            <person name="Nowell W R."/>
        </authorList>
    </citation>
    <scope>NUCLEOTIDE SEQUENCE</scope>
</reference>
<dbReference type="PROSITE" id="PS50222">
    <property type="entry name" value="EF_HAND_2"/>
    <property type="match status" value="1"/>
</dbReference>
<evidence type="ECO:0000313" key="5">
    <source>
        <dbReference type="Proteomes" id="UP000663832"/>
    </source>
</evidence>
<dbReference type="AlphaFoldDB" id="A0A814T1L3"/>
<dbReference type="SMART" id="SM00054">
    <property type="entry name" value="EFh"/>
    <property type="match status" value="1"/>
</dbReference>
<dbReference type="SUPFAM" id="SSF47473">
    <property type="entry name" value="EF-hand"/>
    <property type="match status" value="1"/>
</dbReference>
<dbReference type="InterPro" id="IPR011992">
    <property type="entry name" value="EF-hand-dom_pair"/>
</dbReference>
<protein>
    <recommendedName>
        <fullName evidence="2">EF-hand domain-containing protein</fullName>
    </recommendedName>
</protein>
<proteinExistence type="predicted"/>
<evidence type="ECO:0000313" key="6">
    <source>
        <dbReference type="Proteomes" id="UP000663877"/>
    </source>
</evidence>
<dbReference type="GO" id="GO:0005509">
    <property type="term" value="F:calcium ion binding"/>
    <property type="evidence" value="ECO:0007669"/>
    <property type="project" value="InterPro"/>
</dbReference>
<dbReference type="InterPro" id="IPR018247">
    <property type="entry name" value="EF_Hand_1_Ca_BS"/>
</dbReference>
<feature type="domain" description="EF-hand" evidence="2">
    <location>
        <begin position="13"/>
        <end position="48"/>
    </location>
</feature>
<evidence type="ECO:0000256" key="1">
    <source>
        <dbReference type="ARBA" id="ARBA00022837"/>
    </source>
</evidence>
<comment type="caution">
    <text evidence="3">The sequence shown here is derived from an EMBL/GenBank/DDBJ whole genome shotgun (WGS) entry which is preliminary data.</text>
</comment>
<keyword evidence="5" id="KW-1185">Reference proteome</keyword>
<dbReference type="PROSITE" id="PS00018">
    <property type="entry name" value="EF_HAND_1"/>
    <property type="match status" value="1"/>
</dbReference>
<sequence length="420" mass="46235">MTSKNEGSYSSPRNSIHADELFDQLDANNDGVIDRDELAALVGGKHKSSSYEALKRSSGVGYEDVGHSGTYHTHSYEVSSDYDAEALRRAASYTAETDAAWSRYGAEVRGVGLYYDPHPQIIRRQIPGGTHTFTQHIRIRYLQPPPIASAGPLIIKEVRPPTPAPLPPLRIIQHEPAPPQLPPLILRERPPTPPAQIPSETIIRNLPALPPPPRSVIIERYPAPPPRPRDIIIERWLPYTAGGDRKTIVLRAEEAKEYKPARNVIIEYEPTGARVVREFQQLGVTREDPETYVHQYRTELLGTQTLIEKARASGVIEDISIPSGVTSLTHSTDVTYRTGSEFDLVNDDIGGYSSSHTTGGYKISSGNRNGRHVSGEIDDGYVGKGKSEYRTTTYEKTYSSGGGATSSMASTGFTNTKAKY</sequence>
<dbReference type="EMBL" id="CAJNOM010000483">
    <property type="protein sequence ID" value="CAF1463019.1"/>
    <property type="molecule type" value="Genomic_DNA"/>
</dbReference>
<dbReference type="Pfam" id="PF13202">
    <property type="entry name" value="EF-hand_5"/>
    <property type="match status" value="1"/>
</dbReference>
<gene>
    <name evidence="3" type="ORF">BJG266_LOCUS24253</name>
    <name evidence="4" type="ORF">QVE165_LOCUS41068</name>
</gene>
<name>A0A814T1L3_9BILA</name>
<evidence type="ECO:0000313" key="3">
    <source>
        <dbReference type="EMBL" id="CAF1153946.1"/>
    </source>
</evidence>
<evidence type="ECO:0000313" key="4">
    <source>
        <dbReference type="EMBL" id="CAF1463019.1"/>
    </source>
</evidence>
<dbReference type="Proteomes" id="UP000663877">
    <property type="component" value="Unassembled WGS sequence"/>
</dbReference>
<dbReference type="Proteomes" id="UP000663832">
    <property type="component" value="Unassembled WGS sequence"/>
</dbReference>
<dbReference type="EMBL" id="CAJNOI010000171">
    <property type="protein sequence ID" value="CAF1153946.1"/>
    <property type="molecule type" value="Genomic_DNA"/>
</dbReference>